<comment type="caution">
    <text evidence="3">The sequence shown here is derived from an EMBL/GenBank/DDBJ whole genome shotgun (WGS) entry which is preliminary data.</text>
</comment>
<accession>A0A660SJW0</accession>
<dbReference type="GO" id="GO:0016491">
    <property type="term" value="F:oxidoreductase activity"/>
    <property type="evidence" value="ECO:0007669"/>
    <property type="project" value="UniProtKB-KW"/>
</dbReference>
<reference evidence="3 4" key="1">
    <citation type="submission" date="2018-06" db="EMBL/GenBank/DDBJ databases">
        <title>Extensive metabolic versatility and redundancy in microbially diverse, dynamic hydrothermal sediments.</title>
        <authorList>
            <person name="Dombrowski N."/>
            <person name="Teske A."/>
            <person name="Baker B.J."/>
        </authorList>
    </citation>
    <scope>NUCLEOTIDE SEQUENCE [LARGE SCALE GENOMIC DNA]</scope>
    <source>
        <strain evidence="3">B36_G15</strain>
    </source>
</reference>
<evidence type="ECO:0000313" key="4">
    <source>
        <dbReference type="Proteomes" id="UP000268469"/>
    </source>
</evidence>
<dbReference type="Proteomes" id="UP000268469">
    <property type="component" value="Unassembled WGS sequence"/>
</dbReference>
<keyword evidence="1" id="KW-0560">Oxidoreductase</keyword>
<dbReference type="AlphaFoldDB" id="A0A660SJW0"/>
<evidence type="ECO:0000313" key="3">
    <source>
        <dbReference type="EMBL" id="RKX70386.1"/>
    </source>
</evidence>
<evidence type="ECO:0000259" key="2">
    <source>
        <dbReference type="Pfam" id="PF07992"/>
    </source>
</evidence>
<dbReference type="Pfam" id="PF07992">
    <property type="entry name" value="Pyr_redox_2"/>
    <property type="match status" value="1"/>
</dbReference>
<dbReference type="InterPro" id="IPR051691">
    <property type="entry name" value="Metab_Enz_Cyan_OpOx_G3PDH"/>
</dbReference>
<dbReference type="Gene3D" id="3.50.50.60">
    <property type="entry name" value="FAD/NAD(P)-binding domain"/>
    <property type="match status" value="2"/>
</dbReference>
<organism evidence="3 4">
    <name type="scientific">candidate division WOR-3 bacterium</name>
    <dbReference type="NCBI Taxonomy" id="2052148"/>
    <lineage>
        <taxon>Bacteria</taxon>
        <taxon>Bacteria division WOR-3</taxon>
    </lineage>
</organism>
<dbReference type="PANTHER" id="PTHR42949">
    <property type="entry name" value="ANAEROBIC GLYCEROL-3-PHOSPHATE DEHYDROGENASE SUBUNIT B"/>
    <property type="match status" value="1"/>
</dbReference>
<dbReference type="PRINTS" id="PR00469">
    <property type="entry name" value="PNDRDTASEII"/>
</dbReference>
<evidence type="ECO:0000256" key="1">
    <source>
        <dbReference type="ARBA" id="ARBA00023002"/>
    </source>
</evidence>
<gene>
    <name evidence="3" type="ORF">DRP53_05230</name>
</gene>
<feature type="domain" description="FAD/NAD(P)-binding" evidence="2">
    <location>
        <begin position="4"/>
        <end position="306"/>
    </location>
</feature>
<dbReference type="InterPro" id="IPR036188">
    <property type="entry name" value="FAD/NAD-bd_sf"/>
</dbReference>
<protein>
    <submittedName>
        <fullName evidence="3">Pyridine nucleotide-disulfide oxidoreductase</fullName>
    </submittedName>
</protein>
<proteinExistence type="predicted"/>
<dbReference type="EMBL" id="QNBE01000041">
    <property type="protein sequence ID" value="RKX70386.1"/>
    <property type="molecule type" value="Genomic_DNA"/>
</dbReference>
<sequence>MRYQLGIVGGGPAGMMAALIGDRFGIKTILIDDNPALGGQLIKQTHKFFGSKDHYCGYRGFQIGSILREEIAKSKVEVITSATVTGIYPGFILGLHHKERYQEVGCDAVIVATGAKEKFLIFENNDLPGVYGAGAVQTLMNVYGVFPGRRALMIGSGNIGLIVTYQLLQAGVEVPFLVEILPEIGGWFVHAAKIARAGTRILTSHTIISALGEEEVEGAVIAKVDDQFHPVSGSEVTIDVDLICLAVGLSPLSDLLWQVGCRMEFIPELGGYLAWHNERMETTVPGLYVAGDVAGIEEATTAMLEGKVAAISAVSHLLGPSDELSAMQREIIRELDDLRSGDFSQVVSRGLRRLYDRP</sequence>
<dbReference type="SUPFAM" id="SSF51905">
    <property type="entry name" value="FAD/NAD(P)-binding domain"/>
    <property type="match status" value="1"/>
</dbReference>
<dbReference type="InterPro" id="IPR023753">
    <property type="entry name" value="FAD/NAD-binding_dom"/>
</dbReference>
<dbReference type="PANTHER" id="PTHR42949:SF3">
    <property type="entry name" value="ANAEROBIC GLYCEROL-3-PHOSPHATE DEHYDROGENASE SUBUNIT B"/>
    <property type="match status" value="1"/>
</dbReference>
<dbReference type="PRINTS" id="PR00368">
    <property type="entry name" value="FADPNR"/>
</dbReference>
<name>A0A660SJW0_UNCW3</name>